<keyword evidence="12" id="KW-1185">Reference proteome</keyword>
<dbReference type="CDD" id="cd04105">
    <property type="entry name" value="SR_beta"/>
    <property type="match status" value="1"/>
</dbReference>
<keyword evidence="4" id="KW-0812">Transmembrane</keyword>
<dbReference type="EMBL" id="KZ988389">
    <property type="protein sequence ID" value="RKP12300.1"/>
    <property type="molecule type" value="Genomic_DNA"/>
</dbReference>
<accession>A0A4P9Y397</accession>
<sequence>MYLWKGPSKGKRDTVILVGPAASGKTALFSKLCLGRASATAGSMASNEGKWPRESESEESADGSILRIVDLPGHERLRGAFTQHVERVRAIVYVVDASTLNRQLRTSASYLYDILVDGTVESQEIPLLIVAGKRDILTSLRPERVQALLEGEINKLRVTRTTAPESLDPDAEAEERTTFLGYEDQPFRFTHLPNPVEVCGMDNVTENGIQILENRLMDWLNEPFMN</sequence>
<evidence type="ECO:0000313" key="11">
    <source>
        <dbReference type="EMBL" id="RKP12300.1"/>
    </source>
</evidence>
<evidence type="ECO:0000256" key="7">
    <source>
        <dbReference type="ARBA" id="ARBA00022989"/>
    </source>
</evidence>
<keyword evidence="6" id="KW-0256">Endoplasmic reticulum</keyword>
<reference evidence="12" key="1">
    <citation type="journal article" date="2018" name="Nat. Microbiol.">
        <title>Leveraging single-cell genomics to expand the fungal tree of life.</title>
        <authorList>
            <person name="Ahrendt S.R."/>
            <person name="Quandt C.A."/>
            <person name="Ciobanu D."/>
            <person name="Clum A."/>
            <person name="Salamov A."/>
            <person name="Andreopoulos B."/>
            <person name="Cheng J.F."/>
            <person name="Woyke T."/>
            <person name="Pelin A."/>
            <person name="Henrissat B."/>
            <person name="Reynolds N.K."/>
            <person name="Benny G.L."/>
            <person name="Smith M.E."/>
            <person name="James T.Y."/>
            <person name="Grigoriev I.V."/>
        </authorList>
    </citation>
    <scope>NUCLEOTIDE SEQUENCE [LARGE SCALE GENOMIC DNA]</scope>
</reference>
<evidence type="ECO:0000256" key="9">
    <source>
        <dbReference type="ARBA" id="ARBA00023136"/>
    </source>
</evidence>
<keyword evidence="7" id="KW-1133">Transmembrane helix</keyword>
<dbReference type="InterPro" id="IPR019009">
    <property type="entry name" value="SRP_receptor_beta_su"/>
</dbReference>
<dbReference type="GO" id="GO:0043001">
    <property type="term" value="P:Golgi to plasma membrane protein transport"/>
    <property type="evidence" value="ECO:0007669"/>
    <property type="project" value="TreeGrafter"/>
</dbReference>
<keyword evidence="5" id="KW-0547">Nucleotide-binding</keyword>
<evidence type="ECO:0000256" key="10">
    <source>
        <dbReference type="ARBA" id="ARBA00023170"/>
    </source>
</evidence>
<dbReference type="GO" id="GO:0005789">
    <property type="term" value="C:endoplasmic reticulum membrane"/>
    <property type="evidence" value="ECO:0007669"/>
    <property type="project" value="UniProtKB-SubCell"/>
</dbReference>
<dbReference type="InterPro" id="IPR027417">
    <property type="entry name" value="P-loop_NTPase"/>
</dbReference>
<dbReference type="InterPro" id="IPR024156">
    <property type="entry name" value="Small_GTPase_ARF"/>
</dbReference>
<dbReference type="AlphaFoldDB" id="A0A4P9Y397"/>
<keyword evidence="9" id="KW-0472">Membrane</keyword>
<gene>
    <name evidence="11" type="ORF">BJ684DRAFT_11700</name>
</gene>
<proteinExistence type="inferred from homology"/>
<dbReference type="Proteomes" id="UP000267251">
    <property type="component" value="Unassembled WGS sequence"/>
</dbReference>
<evidence type="ECO:0000256" key="6">
    <source>
        <dbReference type="ARBA" id="ARBA00022824"/>
    </source>
</evidence>
<evidence type="ECO:0000256" key="5">
    <source>
        <dbReference type="ARBA" id="ARBA00022741"/>
    </source>
</evidence>
<dbReference type="GO" id="GO:0006886">
    <property type="term" value="P:intracellular protein transport"/>
    <property type="evidence" value="ECO:0007669"/>
    <property type="project" value="TreeGrafter"/>
</dbReference>
<dbReference type="GO" id="GO:0005525">
    <property type="term" value="F:GTP binding"/>
    <property type="evidence" value="ECO:0007669"/>
    <property type="project" value="UniProtKB-KW"/>
</dbReference>
<evidence type="ECO:0000256" key="2">
    <source>
        <dbReference type="ARBA" id="ARBA00005619"/>
    </source>
</evidence>
<keyword evidence="8" id="KW-0342">GTP-binding</keyword>
<organism evidence="11 12">
    <name type="scientific">Piptocephalis cylindrospora</name>
    <dbReference type="NCBI Taxonomy" id="1907219"/>
    <lineage>
        <taxon>Eukaryota</taxon>
        <taxon>Fungi</taxon>
        <taxon>Fungi incertae sedis</taxon>
        <taxon>Zoopagomycota</taxon>
        <taxon>Zoopagomycotina</taxon>
        <taxon>Zoopagomycetes</taxon>
        <taxon>Zoopagales</taxon>
        <taxon>Piptocephalidaceae</taxon>
        <taxon>Piptocephalis</taxon>
    </lineage>
</organism>
<dbReference type="OrthoDB" id="41266at2759"/>
<dbReference type="Gene3D" id="3.40.50.300">
    <property type="entry name" value="P-loop containing nucleotide triphosphate hydrolases"/>
    <property type="match status" value="1"/>
</dbReference>
<name>A0A4P9Y397_9FUNG</name>
<comment type="subcellular location">
    <subcellularLocation>
        <location evidence="1">Endoplasmic reticulum membrane</location>
        <topology evidence="1">Single-pass membrane protein</topology>
    </subcellularLocation>
</comment>
<dbReference type="PANTHER" id="PTHR45909:SF1">
    <property type="entry name" value="ADP-RIBOSYLATION FACTOR-RELATED PROTEIN 1"/>
    <property type="match status" value="1"/>
</dbReference>
<evidence type="ECO:0000256" key="3">
    <source>
        <dbReference type="ARBA" id="ARBA00020256"/>
    </source>
</evidence>
<dbReference type="SUPFAM" id="SSF52540">
    <property type="entry name" value="P-loop containing nucleoside triphosphate hydrolases"/>
    <property type="match status" value="1"/>
</dbReference>
<evidence type="ECO:0000256" key="1">
    <source>
        <dbReference type="ARBA" id="ARBA00004389"/>
    </source>
</evidence>
<protein>
    <recommendedName>
        <fullName evidence="3">Signal recognition particle receptor subunit beta</fullName>
    </recommendedName>
</protein>
<dbReference type="GO" id="GO:0034067">
    <property type="term" value="P:protein localization to Golgi apparatus"/>
    <property type="evidence" value="ECO:0007669"/>
    <property type="project" value="TreeGrafter"/>
</dbReference>
<evidence type="ECO:0000256" key="4">
    <source>
        <dbReference type="ARBA" id="ARBA00022692"/>
    </source>
</evidence>
<dbReference type="PANTHER" id="PTHR45909">
    <property type="entry name" value="ADP-RIBOSYLATION FACTOR-RELATED PROTEIN 1"/>
    <property type="match status" value="1"/>
</dbReference>
<evidence type="ECO:0000313" key="12">
    <source>
        <dbReference type="Proteomes" id="UP000267251"/>
    </source>
</evidence>
<dbReference type="GO" id="GO:0005794">
    <property type="term" value="C:Golgi apparatus"/>
    <property type="evidence" value="ECO:0007669"/>
    <property type="project" value="TreeGrafter"/>
</dbReference>
<comment type="similarity">
    <text evidence="2">Belongs to the SRP receptor beta subunit family.</text>
</comment>
<dbReference type="GO" id="GO:0003924">
    <property type="term" value="F:GTPase activity"/>
    <property type="evidence" value="ECO:0007669"/>
    <property type="project" value="TreeGrafter"/>
</dbReference>
<keyword evidence="10 11" id="KW-0675">Receptor</keyword>
<dbReference type="Pfam" id="PF09439">
    <property type="entry name" value="SRPRB"/>
    <property type="match status" value="1"/>
</dbReference>
<evidence type="ECO:0000256" key="8">
    <source>
        <dbReference type="ARBA" id="ARBA00023134"/>
    </source>
</evidence>